<organism evidence="6 7">
    <name type="scientific">Hesseltinella vesiculosa</name>
    <dbReference type="NCBI Taxonomy" id="101127"/>
    <lineage>
        <taxon>Eukaryota</taxon>
        <taxon>Fungi</taxon>
        <taxon>Fungi incertae sedis</taxon>
        <taxon>Mucoromycota</taxon>
        <taxon>Mucoromycotina</taxon>
        <taxon>Mucoromycetes</taxon>
        <taxon>Mucorales</taxon>
        <taxon>Cunninghamellaceae</taxon>
        <taxon>Hesseltinella</taxon>
    </lineage>
</organism>
<protein>
    <submittedName>
        <fullName evidence="6">WD40 repeat-like protein</fullName>
    </submittedName>
</protein>
<dbReference type="PROSITE" id="PS50082">
    <property type="entry name" value="WD_REPEATS_2"/>
    <property type="match status" value="2"/>
</dbReference>
<keyword evidence="7" id="KW-1185">Reference proteome</keyword>
<dbReference type="Pfam" id="PF00400">
    <property type="entry name" value="WD40"/>
    <property type="match status" value="1"/>
</dbReference>
<dbReference type="Proteomes" id="UP000242146">
    <property type="component" value="Unassembled WGS sequence"/>
</dbReference>
<dbReference type="PROSITE" id="PS50294">
    <property type="entry name" value="WD_REPEATS_REGION"/>
    <property type="match status" value="1"/>
</dbReference>
<evidence type="ECO:0000259" key="5">
    <source>
        <dbReference type="Pfam" id="PF12894"/>
    </source>
</evidence>
<dbReference type="EMBL" id="MCGT01000027">
    <property type="protein sequence ID" value="ORX49124.1"/>
    <property type="molecule type" value="Genomic_DNA"/>
</dbReference>
<keyword evidence="2" id="KW-0677">Repeat</keyword>
<gene>
    <name evidence="6" type="ORF">DM01DRAFT_1338311</name>
</gene>
<dbReference type="Pfam" id="PF12894">
    <property type="entry name" value="ANAPC4_WD40"/>
    <property type="match status" value="1"/>
</dbReference>
<sequence>MATTDFEVNPAPNDGVSGLAFSSQADILACSSWDNQIRIYQVQANGQTVPQAAYSHQGPALDVAWSKDGTKVVSCGADKAGRMYDVATGQSTQVAAHDDTIRSIRFLEQQPHVMVTGGWDKSLKYWDTRAPSSTPISTASLPERLYSMDTRQNLLVAATANRHVLVFDLNNPTVPYKQSFSPLRWQTRTVSCFTDGSGYALGSIEGRVAIQYIQDADKDRGFLFKSNREEGSNTIHSCNQVSFHPTNPATFTTCGSDGVVVFWNRELKRRNNALPKVNGTISNTCFNGTGTIFAYAVSYDWHQGAKLHNPNTPPRILLHPVSTNDLTPQPK</sequence>
<dbReference type="InterPro" id="IPR015943">
    <property type="entry name" value="WD40/YVTN_repeat-like_dom_sf"/>
</dbReference>
<dbReference type="Gene3D" id="2.130.10.10">
    <property type="entry name" value="YVTN repeat-like/Quinoprotein amine dehydrogenase"/>
    <property type="match status" value="1"/>
</dbReference>
<feature type="repeat" description="WD" evidence="3">
    <location>
        <begin position="94"/>
        <end position="136"/>
    </location>
</feature>
<comment type="caution">
    <text evidence="6">The sequence shown here is derived from an EMBL/GenBank/DDBJ whole genome shotgun (WGS) entry which is preliminary data.</text>
</comment>
<evidence type="ECO:0000256" key="4">
    <source>
        <dbReference type="SAM" id="MobiDB-lite"/>
    </source>
</evidence>
<feature type="compositionally biased region" description="Polar residues" evidence="4">
    <location>
        <begin position="321"/>
        <end position="331"/>
    </location>
</feature>
<evidence type="ECO:0000256" key="1">
    <source>
        <dbReference type="ARBA" id="ARBA00022574"/>
    </source>
</evidence>
<dbReference type="SMART" id="SM00320">
    <property type="entry name" value="WD40"/>
    <property type="match status" value="4"/>
</dbReference>
<reference evidence="6 7" key="1">
    <citation type="submission" date="2016-07" db="EMBL/GenBank/DDBJ databases">
        <title>Pervasive Adenine N6-methylation of Active Genes in Fungi.</title>
        <authorList>
            <consortium name="DOE Joint Genome Institute"/>
            <person name="Mondo S.J."/>
            <person name="Dannebaum R.O."/>
            <person name="Kuo R.C."/>
            <person name="Labutti K."/>
            <person name="Haridas S."/>
            <person name="Kuo A."/>
            <person name="Salamov A."/>
            <person name="Ahrendt S.R."/>
            <person name="Lipzen A."/>
            <person name="Sullivan W."/>
            <person name="Andreopoulos W.B."/>
            <person name="Clum A."/>
            <person name="Lindquist E."/>
            <person name="Daum C."/>
            <person name="Ramamoorthy G.K."/>
            <person name="Gryganskyi A."/>
            <person name="Culley D."/>
            <person name="Magnuson J.K."/>
            <person name="James T.Y."/>
            <person name="O'Malley M.A."/>
            <person name="Stajich J.E."/>
            <person name="Spatafora J.W."/>
            <person name="Visel A."/>
            <person name="Grigoriev I.V."/>
        </authorList>
    </citation>
    <scope>NUCLEOTIDE SEQUENCE [LARGE SCALE GENOMIC DNA]</scope>
    <source>
        <strain evidence="6 7">NRRL 3301</strain>
    </source>
</reference>
<evidence type="ECO:0000313" key="6">
    <source>
        <dbReference type="EMBL" id="ORX49124.1"/>
    </source>
</evidence>
<dbReference type="STRING" id="101127.A0A1X2GAF9"/>
<evidence type="ECO:0000256" key="3">
    <source>
        <dbReference type="PROSITE-ProRule" id="PRU00221"/>
    </source>
</evidence>
<evidence type="ECO:0000313" key="7">
    <source>
        <dbReference type="Proteomes" id="UP000242146"/>
    </source>
</evidence>
<feature type="region of interest" description="Disordered" evidence="4">
    <location>
        <begin position="309"/>
        <end position="331"/>
    </location>
</feature>
<dbReference type="InterPro" id="IPR024977">
    <property type="entry name" value="Apc4-like_WD40_dom"/>
</dbReference>
<evidence type="ECO:0000256" key="2">
    <source>
        <dbReference type="ARBA" id="ARBA00022737"/>
    </source>
</evidence>
<feature type="domain" description="Anaphase-promoting complex subunit 4-like WD40" evidence="5">
    <location>
        <begin position="20"/>
        <end position="106"/>
    </location>
</feature>
<accession>A0A1X2GAF9</accession>
<dbReference type="AlphaFoldDB" id="A0A1X2GAF9"/>
<name>A0A1X2GAF9_9FUNG</name>
<keyword evidence="1 3" id="KW-0853">WD repeat</keyword>
<dbReference type="InterPro" id="IPR036322">
    <property type="entry name" value="WD40_repeat_dom_sf"/>
</dbReference>
<dbReference type="PANTHER" id="PTHR10971">
    <property type="entry name" value="MRNA EXPORT FACTOR AND BUB3"/>
    <property type="match status" value="1"/>
</dbReference>
<dbReference type="InterPro" id="IPR001680">
    <property type="entry name" value="WD40_rpt"/>
</dbReference>
<proteinExistence type="predicted"/>
<dbReference type="SUPFAM" id="SSF50978">
    <property type="entry name" value="WD40 repeat-like"/>
    <property type="match status" value="1"/>
</dbReference>
<feature type="repeat" description="WD" evidence="3">
    <location>
        <begin position="53"/>
        <end position="94"/>
    </location>
</feature>
<dbReference type="OrthoDB" id="256303at2759"/>